<proteinExistence type="predicted"/>
<keyword evidence="3" id="KW-1185">Reference proteome</keyword>
<feature type="transmembrane region" description="Helical" evidence="1">
    <location>
        <begin position="78"/>
        <end position="95"/>
    </location>
</feature>
<evidence type="ECO:0000313" key="2">
    <source>
        <dbReference type="EMBL" id="KAK0069804.1"/>
    </source>
</evidence>
<name>A0AAD8CCS0_BIOPF</name>
<feature type="non-terminal residue" evidence="2">
    <location>
        <position position="98"/>
    </location>
</feature>
<dbReference type="Proteomes" id="UP001233172">
    <property type="component" value="Unassembled WGS sequence"/>
</dbReference>
<comment type="caution">
    <text evidence="2">The sequence shown here is derived from an EMBL/GenBank/DDBJ whole genome shotgun (WGS) entry which is preliminary data.</text>
</comment>
<reference evidence="2" key="1">
    <citation type="journal article" date="2023" name="PLoS Negl. Trop. Dis.">
        <title>A genome sequence for Biomphalaria pfeifferi, the major vector snail for the human-infecting parasite Schistosoma mansoni.</title>
        <authorList>
            <person name="Bu L."/>
            <person name="Lu L."/>
            <person name="Laidemitt M.R."/>
            <person name="Zhang S.M."/>
            <person name="Mutuku M."/>
            <person name="Mkoji G."/>
            <person name="Steinauer M."/>
            <person name="Loker E.S."/>
        </authorList>
    </citation>
    <scope>NUCLEOTIDE SEQUENCE</scope>
    <source>
        <strain evidence="2">KasaAsao</strain>
    </source>
</reference>
<dbReference type="EMBL" id="JASAOG010000002">
    <property type="protein sequence ID" value="KAK0069804.1"/>
    <property type="molecule type" value="Genomic_DNA"/>
</dbReference>
<evidence type="ECO:0000256" key="1">
    <source>
        <dbReference type="SAM" id="Phobius"/>
    </source>
</evidence>
<keyword evidence="1" id="KW-0472">Membrane</keyword>
<organism evidence="2 3">
    <name type="scientific">Biomphalaria pfeifferi</name>
    <name type="common">Bloodfluke planorb</name>
    <name type="synonym">Freshwater snail</name>
    <dbReference type="NCBI Taxonomy" id="112525"/>
    <lineage>
        <taxon>Eukaryota</taxon>
        <taxon>Metazoa</taxon>
        <taxon>Spiralia</taxon>
        <taxon>Lophotrochozoa</taxon>
        <taxon>Mollusca</taxon>
        <taxon>Gastropoda</taxon>
        <taxon>Heterobranchia</taxon>
        <taxon>Euthyneura</taxon>
        <taxon>Panpulmonata</taxon>
        <taxon>Hygrophila</taxon>
        <taxon>Lymnaeoidea</taxon>
        <taxon>Planorbidae</taxon>
        <taxon>Biomphalaria</taxon>
    </lineage>
</organism>
<dbReference type="AlphaFoldDB" id="A0AAD8CCS0"/>
<protein>
    <submittedName>
        <fullName evidence="2">Uncharacterized protein</fullName>
    </submittedName>
</protein>
<gene>
    <name evidence="2" type="ORF">Bpfe_000981</name>
</gene>
<keyword evidence="1" id="KW-0812">Transmembrane</keyword>
<evidence type="ECO:0000313" key="3">
    <source>
        <dbReference type="Proteomes" id="UP001233172"/>
    </source>
</evidence>
<keyword evidence="1" id="KW-1133">Transmembrane helix</keyword>
<sequence>MTFRAARIRNPRTQNVKSWKMAIGHRNRKPQSSYQKSDKRLGQRADLGFSFREFVILCQFVCGKVYILDFIFFFGSNIQVYSLSIISLLFPWFLFSSA</sequence>
<reference evidence="2" key="2">
    <citation type="submission" date="2023-04" db="EMBL/GenBank/DDBJ databases">
        <authorList>
            <person name="Bu L."/>
            <person name="Lu L."/>
            <person name="Laidemitt M.R."/>
            <person name="Zhang S.M."/>
            <person name="Mutuku M."/>
            <person name="Mkoji G."/>
            <person name="Steinauer M."/>
            <person name="Loker E.S."/>
        </authorList>
    </citation>
    <scope>NUCLEOTIDE SEQUENCE</scope>
    <source>
        <strain evidence="2">KasaAsao</strain>
        <tissue evidence="2">Whole Snail</tissue>
    </source>
</reference>
<accession>A0AAD8CCS0</accession>